<keyword evidence="1" id="KW-1133">Transmembrane helix</keyword>
<keyword evidence="3" id="KW-1185">Reference proteome</keyword>
<keyword evidence="1" id="KW-0812">Transmembrane</keyword>
<dbReference type="InParanoid" id="A0A7L4YQW0"/>
<protein>
    <submittedName>
        <fullName evidence="2">Uncharacterized protein</fullName>
    </submittedName>
</protein>
<evidence type="ECO:0000256" key="1">
    <source>
        <dbReference type="SAM" id="Phobius"/>
    </source>
</evidence>
<keyword evidence="1" id="KW-0472">Membrane</keyword>
<name>A0A7L4YQW0_9ACTN</name>
<evidence type="ECO:0000313" key="3">
    <source>
        <dbReference type="Proteomes" id="UP000463857"/>
    </source>
</evidence>
<sequence length="88" mass="9209">MDTFALQLDLGAIQTIGLIALGVLLLLAILFAVIIKKIVGKIIAVVILVGLAVAIYSQRGNLQSCEPGTTCTFFGVDVDVPDPNPDLS</sequence>
<dbReference type="KEGG" id="eke:EK0264_12005"/>
<gene>
    <name evidence="2" type="ORF">EK0264_12005</name>
</gene>
<reference evidence="2 3" key="1">
    <citation type="journal article" date="2018" name="Int. J. Syst. Evol. Microbiol.">
        <title>Epidermidibacterium keratini gen. nov., sp. nov., a member of the family Sporichthyaceae, isolated from keratin epidermis.</title>
        <authorList>
            <person name="Lee D.G."/>
            <person name="Trujillo M.E."/>
            <person name="Kang S."/>
            <person name="Nam J.J."/>
            <person name="Kim Y.J."/>
        </authorList>
    </citation>
    <scope>NUCLEOTIDE SEQUENCE [LARGE SCALE GENOMIC DNA]</scope>
    <source>
        <strain evidence="2 3">EPI-7</strain>
    </source>
</reference>
<dbReference type="EMBL" id="CP047156">
    <property type="protein sequence ID" value="QHC00937.1"/>
    <property type="molecule type" value="Genomic_DNA"/>
</dbReference>
<feature type="transmembrane region" description="Helical" evidence="1">
    <location>
        <begin position="12"/>
        <end position="31"/>
    </location>
</feature>
<proteinExistence type="predicted"/>
<evidence type="ECO:0000313" key="2">
    <source>
        <dbReference type="EMBL" id="QHC00937.1"/>
    </source>
</evidence>
<organism evidence="2 3">
    <name type="scientific">Epidermidibacterium keratini</name>
    <dbReference type="NCBI Taxonomy" id="1891644"/>
    <lineage>
        <taxon>Bacteria</taxon>
        <taxon>Bacillati</taxon>
        <taxon>Actinomycetota</taxon>
        <taxon>Actinomycetes</taxon>
        <taxon>Sporichthyales</taxon>
        <taxon>Sporichthyaceae</taxon>
        <taxon>Epidermidibacterium</taxon>
    </lineage>
</organism>
<feature type="transmembrane region" description="Helical" evidence="1">
    <location>
        <begin position="38"/>
        <end position="57"/>
    </location>
</feature>
<accession>A0A7L4YQW0</accession>
<dbReference type="AlphaFoldDB" id="A0A7L4YQW0"/>
<dbReference type="RefSeq" id="WP_159545913.1">
    <property type="nucleotide sequence ID" value="NZ_CP047156.1"/>
</dbReference>
<dbReference type="Proteomes" id="UP000463857">
    <property type="component" value="Chromosome"/>
</dbReference>